<reference evidence="3 4" key="1">
    <citation type="submission" date="2018-02" db="EMBL/GenBank/DDBJ databases">
        <title>The genomes of Aspergillus section Nigri reveals drivers in fungal speciation.</title>
        <authorList>
            <consortium name="DOE Joint Genome Institute"/>
            <person name="Vesth T.C."/>
            <person name="Nybo J."/>
            <person name="Theobald S."/>
            <person name="Brandl J."/>
            <person name="Frisvad J.C."/>
            <person name="Nielsen K.F."/>
            <person name="Lyhne E.K."/>
            <person name="Kogle M.E."/>
            <person name="Kuo A."/>
            <person name="Riley R."/>
            <person name="Clum A."/>
            <person name="Nolan M."/>
            <person name="Lipzen A."/>
            <person name="Salamov A."/>
            <person name="Henrissat B."/>
            <person name="Wiebenga A."/>
            <person name="De vries R.P."/>
            <person name="Grigoriev I.V."/>
            <person name="Mortensen U.H."/>
            <person name="Andersen M.R."/>
            <person name="Baker S.E."/>
        </authorList>
    </citation>
    <scope>NUCLEOTIDE SEQUENCE [LARGE SCALE GENOMIC DNA]</scope>
    <source>
        <strain evidence="3 4">CBS 313.89</strain>
    </source>
</reference>
<dbReference type="InterPro" id="IPR023214">
    <property type="entry name" value="HAD_sf"/>
</dbReference>
<feature type="compositionally biased region" description="Basic and acidic residues" evidence="1">
    <location>
        <begin position="573"/>
        <end position="583"/>
    </location>
</feature>
<dbReference type="VEuPathDB" id="FungiDB:BO72DRAFT_399718"/>
<feature type="compositionally biased region" description="Low complexity" evidence="1">
    <location>
        <begin position="302"/>
        <end position="318"/>
    </location>
</feature>
<feature type="compositionally biased region" description="Polar residues" evidence="1">
    <location>
        <begin position="646"/>
        <end position="658"/>
    </location>
</feature>
<dbReference type="AlphaFoldDB" id="A0A8G1RVJ3"/>
<organism evidence="3 4">
    <name type="scientific">Aspergillus fijiensis CBS 313.89</name>
    <dbReference type="NCBI Taxonomy" id="1448319"/>
    <lineage>
        <taxon>Eukaryota</taxon>
        <taxon>Fungi</taxon>
        <taxon>Dikarya</taxon>
        <taxon>Ascomycota</taxon>
        <taxon>Pezizomycotina</taxon>
        <taxon>Eurotiomycetes</taxon>
        <taxon>Eurotiomycetidae</taxon>
        <taxon>Eurotiales</taxon>
        <taxon>Aspergillaceae</taxon>
        <taxon>Aspergillus</taxon>
    </lineage>
</organism>
<feature type="compositionally biased region" description="Basic and acidic residues" evidence="1">
    <location>
        <begin position="659"/>
        <end position="671"/>
    </location>
</feature>
<dbReference type="PANTHER" id="PTHR12210">
    <property type="entry name" value="DULLARD PROTEIN PHOSPHATASE"/>
    <property type="match status" value="1"/>
</dbReference>
<dbReference type="Pfam" id="PF03031">
    <property type="entry name" value="NIF"/>
    <property type="match status" value="1"/>
</dbReference>
<accession>A0A8G1RVJ3</accession>
<dbReference type="SUPFAM" id="SSF56784">
    <property type="entry name" value="HAD-like"/>
    <property type="match status" value="1"/>
</dbReference>
<dbReference type="Proteomes" id="UP000249789">
    <property type="component" value="Unassembled WGS sequence"/>
</dbReference>
<dbReference type="GeneID" id="63859470"/>
<feature type="compositionally biased region" description="Basic residues" evidence="1">
    <location>
        <begin position="584"/>
        <end position="593"/>
    </location>
</feature>
<dbReference type="EMBL" id="KZ824632">
    <property type="protein sequence ID" value="RAK79738.1"/>
    <property type="molecule type" value="Genomic_DNA"/>
</dbReference>
<evidence type="ECO:0000256" key="1">
    <source>
        <dbReference type="SAM" id="MobiDB-lite"/>
    </source>
</evidence>
<dbReference type="PROSITE" id="PS50969">
    <property type="entry name" value="FCP1"/>
    <property type="match status" value="1"/>
</dbReference>
<proteinExistence type="predicted"/>
<sequence>MLAPRPAPSEYVKLDRMFRSGAVCISQPSLILTSRVRLSSLPRLYHRSYPSYLSRDSTSRSEMGTEGGFERGSNGTGWGGPHKPSNNANPNNPAPWRPYHGRWSSKTTHADQSGTQTPGNTSQDRPRRHGPRRNNRPADRRPKQHHGAIASPHGAAPLQSLQGQAATSHAGSMGNVNTTNPSFVFPPAPGVMNANGSTMPPLPFLMPNVPMPQDFFTQNMPEQQPSFQQNTSFQPQQQFTPMFNSSSYPSFGVPASWNDFTNFTSQLLPMPPPPLMNMGMPNPLLAMSMLDPLAFRTPFQQEAAPNQEQQQEQQQQEQSNKGQYTSCKPLTPPSPTAEYLQQSSLPPKRNESSKPLLVILDLNGTLVHRKHRGFPPSFVERAGLNRFRQGLLEKYKVMVWSSSQPFTVSNLCHRIFPGKSRKQLVAEWGRDKFPLTGLQYKSKTQVYKTLDTVWRDPSIQASYPRFRGKESQPAEIPRWDRTNTILIDDSKLKAISEPYNILEIPEFTGDRGPGDNQTLTRVLLLLEELSRYDDVSQALHLWSTTLAETGQTCILDILRTLPRSQPQVPKEPGSPRDEVAKARAERRRARKQEKKAARASAAASATFFTAQAPAQAPAPALAPALAPTARSPSPATSLDSEHHSLSPDTSVRSDTQNDLLDKLEASLNRQD</sequence>
<dbReference type="InterPro" id="IPR036412">
    <property type="entry name" value="HAD-like_sf"/>
</dbReference>
<feature type="compositionally biased region" description="Polar residues" evidence="1">
    <location>
        <begin position="319"/>
        <end position="328"/>
    </location>
</feature>
<feature type="compositionally biased region" description="Low complexity" evidence="1">
    <location>
        <begin position="598"/>
        <end position="636"/>
    </location>
</feature>
<evidence type="ECO:0000313" key="4">
    <source>
        <dbReference type="Proteomes" id="UP000249789"/>
    </source>
</evidence>
<evidence type="ECO:0000259" key="2">
    <source>
        <dbReference type="PROSITE" id="PS50969"/>
    </source>
</evidence>
<dbReference type="Gene3D" id="3.40.50.1000">
    <property type="entry name" value="HAD superfamily/HAD-like"/>
    <property type="match status" value="1"/>
</dbReference>
<feature type="region of interest" description="Disordered" evidence="1">
    <location>
        <begin position="302"/>
        <end position="351"/>
    </location>
</feature>
<evidence type="ECO:0000313" key="3">
    <source>
        <dbReference type="EMBL" id="RAK79738.1"/>
    </source>
</evidence>
<dbReference type="RefSeq" id="XP_040803748.1">
    <property type="nucleotide sequence ID" value="XM_040942137.1"/>
</dbReference>
<protein>
    <recommendedName>
        <fullName evidence="2">FCP1 homology domain-containing protein</fullName>
    </recommendedName>
</protein>
<dbReference type="OrthoDB" id="1711508at2759"/>
<dbReference type="SMART" id="SM00577">
    <property type="entry name" value="CPDc"/>
    <property type="match status" value="1"/>
</dbReference>
<feature type="region of interest" description="Disordered" evidence="1">
    <location>
        <begin position="564"/>
        <end position="671"/>
    </location>
</feature>
<name>A0A8G1RVJ3_9EURO</name>
<feature type="compositionally biased region" description="Basic residues" evidence="1">
    <location>
        <begin position="126"/>
        <end position="135"/>
    </location>
</feature>
<dbReference type="InterPro" id="IPR004274">
    <property type="entry name" value="FCP1_dom"/>
</dbReference>
<feature type="compositionally biased region" description="Polar residues" evidence="1">
    <location>
        <begin position="104"/>
        <end position="123"/>
    </location>
</feature>
<feature type="region of interest" description="Disordered" evidence="1">
    <location>
        <begin position="52"/>
        <end position="154"/>
    </location>
</feature>
<keyword evidence="4" id="KW-1185">Reference proteome</keyword>
<dbReference type="InterPro" id="IPR050365">
    <property type="entry name" value="TIM50"/>
</dbReference>
<feature type="domain" description="FCP1 homology" evidence="2">
    <location>
        <begin position="351"/>
        <end position="529"/>
    </location>
</feature>
<gene>
    <name evidence="3" type="ORF">BO72DRAFT_399718</name>
</gene>